<protein>
    <recommendedName>
        <fullName evidence="3">C2H2-type domain-containing protein</fullName>
    </recommendedName>
</protein>
<feature type="domain" description="C2H2-type" evidence="3">
    <location>
        <begin position="10"/>
        <end position="38"/>
    </location>
</feature>
<dbReference type="GO" id="GO:0000978">
    <property type="term" value="F:RNA polymerase II cis-regulatory region sequence-specific DNA binding"/>
    <property type="evidence" value="ECO:0007669"/>
    <property type="project" value="TreeGrafter"/>
</dbReference>
<dbReference type="InterPro" id="IPR036236">
    <property type="entry name" value="Znf_C2H2_sf"/>
</dbReference>
<dbReference type="GO" id="GO:0005634">
    <property type="term" value="C:nucleus"/>
    <property type="evidence" value="ECO:0007669"/>
    <property type="project" value="TreeGrafter"/>
</dbReference>
<accession>A0AAV8YFP4</accession>
<dbReference type="GO" id="GO:0001228">
    <property type="term" value="F:DNA-binding transcription activator activity, RNA polymerase II-specific"/>
    <property type="evidence" value="ECO:0007669"/>
    <property type="project" value="TreeGrafter"/>
</dbReference>
<evidence type="ECO:0000313" key="4">
    <source>
        <dbReference type="EMBL" id="KAJ8949253.1"/>
    </source>
</evidence>
<sequence length="342" mass="38713">MRTHNGDRPYECSLCNYAFTTKANCERHLRNRHAKTTREEVKKSIIYHPSEDPTNEDLNKLTSNKEEPKKSIISSPTEPRDLTPDKIHCSTPKMSEMVRSTFSEMKSDGKLHTPNIALPALQSLKATKMFSNIDVIRNDNIRSLKEHKLIHNGAPPPVFQPNFGFSPQKIQVKSLETLKDSSTYNNESEEEFIEEEEQPMDLVLDLSKKKTQEDVNCNQEDLPQDLTKKTPPPQIPPNMSEVFAQQLLKTPPKIDPAALYATQLAHLYRSGFPALSNWTGFPLNPLLFPTISPTLPQSPQDIKERMQRFQLCGGSMIAEDLKKPSKFPKSTTANASQLTSEL</sequence>
<dbReference type="GO" id="GO:0008270">
    <property type="term" value="F:zinc ion binding"/>
    <property type="evidence" value="ECO:0007669"/>
    <property type="project" value="UniProtKB-KW"/>
</dbReference>
<keyword evidence="5" id="KW-1185">Reference proteome</keyword>
<dbReference type="PROSITE" id="PS50157">
    <property type="entry name" value="ZINC_FINGER_C2H2_2"/>
    <property type="match status" value="1"/>
</dbReference>
<dbReference type="PANTHER" id="PTHR46451">
    <property type="entry name" value="RAS-RESPONSIVE ELEMENT-BINDING PROTEIN 1"/>
    <property type="match status" value="1"/>
</dbReference>
<comment type="caution">
    <text evidence="4">The sequence shown here is derived from an EMBL/GenBank/DDBJ whole genome shotgun (WGS) entry which is preliminary data.</text>
</comment>
<dbReference type="Gene3D" id="3.30.160.60">
    <property type="entry name" value="Classic Zinc Finger"/>
    <property type="match status" value="1"/>
</dbReference>
<dbReference type="PROSITE" id="PS00028">
    <property type="entry name" value="ZINC_FINGER_C2H2_1"/>
    <property type="match status" value="1"/>
</dbReference>
<feature type="compositionally biased region" description="Basic and acidic residues" evidence="2">
    <location>
        <begin position="78"/>
        <end position="88"/>
    </location>
</feature>
<feature type="region of interest" description="Disordered" evidence="2">
    <location>
        <begin position="34"/>
        <end position="93"/>
    </location>
</feature>
<dbReference type="EMBL" id="JAPWTK010000121">
    <property type="protein sequence ID" value="KAJ8949253.1"/>
    <property type="molecule type" value="Genomic_DNA"/>
</dbReference>
<keyword evidence="1" id="KW-0479">Metal-binding</keyword>
<dbReference type="SUPFAM" id="SSF57667">
    <property type="entry name" value="beta-beta-alpha zinc fingers"/>
    <property type="match status" value="1"/>
</dbReference>
<keyword evidence="1" id="KW-0862">Zinc</keyword>
<evidence type="ECO:0000313" key="5">
    <source>
        <dbReference type="Proteomes" id="UP001162162"/>
    </source>
</evidence>
<feature type="region of interest" description="Disordered" evidence="2">
    <location>
        <begin position="320"/>
        <end position="342"/>
    </location>
</feature>
<evidence type="ECO:0000256" key="2">
    <source>
        <dbReference type="SAM" id="MobiDB-lite"/>
    </source>
</evidence>
<feature type="compositionally biased region" description="Basic and acidic residues" evidence="2">
    <location>
        <begin position="57"/>
        <end position="70"/>
    </location>
</feature>
<dbReference type="SMART" id="SM00355">
    <property type="entry name" value="ZnF_C2H2"/>
    <property type="match status" value="1"/>
</dbReference>
<dbReference type="PANTHER" id="PTHR46451:SF1">
    <property type="entry name" value="RAS-RESPONSIVE ELEMENT-BINDING PROTEIN 1"/>
    <property type="match status" value="1"/>
</dbReference>
<keyword evidence="1" id="KW-0863">Zinc-finger</keyword>
<gene>
    <name evidence="4" type="ORF">NQ318_022766</name>
</gene>
<dbReference type="AlphaFoldDB" id="A0AAV8YFP4"/>
<name>A0AAV8YFP4_9CUCU</name>
<proteinExistence type="predicted"/>
<feature type="compositionally biased region" description="Polar residues" evidence="2">
    <location>
        <begin position="328"/>
        <end position="342"/>
    </location>
</feature>
<evidence type="ECO:0000256" key="1">
    <source>
        <dbReference type="PROSITE-ProRule" id="PRU00042"/>
    </source>
</evidence>
<evidence type="ECO:0000259" key="3">
    <source>
        <dbReference type="PROSITE" id="PS50157"/>
    </source>
</evidence>
<dbReference type="Proteomes" id="UP001162162">
    <property type="component" value="Unassembled WGS sequence"/>
</dbReference>
<organism evidence="4 5">
    <name type="scientific">Aromia moschata</name>
    <dbReference type="NCBI Taxonomy" id="1265417"/>
    <lineage>
        <taxon>Eukaryota</taxon>
        <taxon>Metazoa</taxon>
        <taxon>Ecdysozoa</taxon>
        <taxon>Arthropoda</taxon>
        <taxon>Hexapoda</taxon>
        <taxon>Insecta</taxon>
        <taxon>Pterygota</taxon>
        <taxon>Neoptera</taxon>
        <taxon>Endopterygota</taxon>
        <taxon>Coleoptera</taxon>
        <taxon>Polyphaga</taxon>
        <taxon>Cucujiformia</taxon>
        <taxon>Chrysomeloidea</taxon>
        <taxon>Cerambycidae</taxon>
        <taxon>Cerambycinae</taxon>
        <taxon>Callichromatini</taxon>
        <taxon>Aromia</taxon>
    </lineage>
</organism>
<reference evidence="4" key="1">
    <citation type="journal article" date="2023" name="Insect Mol. Biol.">
        <title>Genome sequencing provides insights into the evolution of gene families encoding plant cell wall-degrading enzymes in longhorned beetles.</title>
        <authorList>
            <person name="Shin N.R."/>
            <person name="Okamura Y."/>
            <person name="Kirsch R."/>
            <person name="Pauchet Y."/>
        </authorList>
    </citation>
    <scope>NUCLEOTIDE SEQUENCE</scope>
    <source>
        <strain evidence="4">AMC_N1</strain>
    </source>
</reference>
<feature type="region of interest" description="Disordered" evidence="2">
    <location>
        <begin position="213"/>
        <end position="235"/>
    </location>
</feature>
<dbReference type="InterPro" id="IPR013087">
    <property type="entry name" value="Znf_C2H2_type"/>
</dbReference>
<dbReference type="FunFam" id="3.30.160.60:FF:002095">
    <property type="entry name" value="ras-responsive element-binding protein 1"/>
    <property type="match status" value="1"/>
</dbReference>
<dbReference type="InterPro" id="IPR052795">
    <property type="entry name" value="RREB1"/>
</dbReference>